<evidence type="ECO:0000256" key="6">
    <source>
        <dbReference type="SAM" id="Phobius"/>
    </source>
</evidence>
<evidence type="ECO:0000256" key="1">
    <source>
        <dbReference type="ARBA" id="ARBA00004141"/>
    </source>
</evidence>
<evidence type="ECO:0000256" key="3">
    <source>
        <dbReference type="ARBA" id="ARBA00022989"/>
    </source>
</evidence>
<comment type="caution">
    <text evidence="7">The sequence shown here is derived from an EMBL/GenBank/DDBJ whole genome shotgun (WGS) entry which is preliminary data.</text>
</comment>
<dbReference type="Proteomes" id="UP001375240">
    <property type="component" value="Unassembled WGS sequence"/>
</dbReference>
<gene>
    <name evidence="7" type="ORF">TWF696_003214</name>
</gene>
<name>A0AAV9TXX2_9PEZI</name>
<evidence type="ECO:0000256" key="5">
    <source>
        <dbReference type="SAM" id="MobiDB-lite"/>
    </source>
</evidence>
<dbReference type="EMBL" id="JAVHNQ010000016">
    <property type="protein sequence ID" value="KAK6331145.1"/>
    <property type="molecule type" value="Genomic_DNA"/>
</dbReference>
<feature type="transmembrane region" description="Helical" evidence="6">
    <location>
        <begin position="52"/>
        <end position="71"/>
    </location>
</feature>
<dbReference type="PANTHER" id="PTHR31465">
    <property type="entry name" value="PROTEIN RTA1-RELATED"/>
    <property type="match status" value="1"/>
</dbReference>
<feature type="transmembrane region" description="Helical" evidence="6">
    <location>
        <begin position="91"/>
        <end position="115"/>
    </location>
</feature>
<feature type="region of interest" description="Disordered" evidence="5">
    <location>
        <begin position="292"/>
        <end position="340"/>
    </location>
</feature>
<evidence type="ECO:0000256" key="4">
    <source>
        <dbReference type="ARBA" id="ARBA00023136"/>
    </source>
</evidence>
<feature type="compositionally biased region" description="Basic and acidic residues" evidence="5">
    <location>
        <begin position="292"/>
        <end position="305"/>
    </location>
</feature>
<feature type="transmembrane region" description="Helical" evidence="6">
    <location>
        <begin position="259"/>
        <end position="278"/>
    </location>
</feature>
<feature type="transmembrane region" description="Helical" evidence="6">
    <location>
        <begin position="127"/>
        <end position="150"/>
    </location>
</feature>
<dbReference type="GO" id="GO:0016020">
    <property type="term" value="C:membrane"/>
    <property type="evidence" value="ECO:0007669"/>
    <property type="project" value="UniProtKB-SubCell"/>
</dbReference>
<keyword evidence="4 6" id="KW-0472">Membrane</keyword>
<keyword evidence="8" id="KW-1185">Reference proteome</keyword>
<evidence type="ECO:0000256" key="2">
    <source>
        <dbReference type="ARBA" id="ARBA00022692"/>
    </source>
</evidence>
<comment type="subcellular location">
    <subcellularLocation>
        <location evidence="1">Membrane</location>
        <topology evidence="1">Multi-pass membrane protein</topology>
    </subcellularLocation>
</comment>
<protein>
    <submittedName>
        <fullName evidence="7">Uncharacterized protein</fullName>
    </submittedName>
</protein>
<accession>A0AAV9TXX2</accession>
<organism evidence="7 8">
    <name type="scientific">Orbilia brochopaga</name>
    <dbReference type="NCBI Taxonomy" id="3140254"/>
    <lineage>
        <taxon>Eukaryota</taxon>
        <taxon>Fungi</taxon>
        <taxon>Dikarya</taxon>
        <taxon>Ascomycota</taxon>
        <taxon>Pezizomycotina</taxon>
        <taxon>Orbiliomycetes</taxon>
        <taxon>Orbiliales</taxon>
        <taxon>Orbiliaceae</taxon>
        <taxon>Orbilia</taxon>
    </lineage>
</organism>
<feature type="transmembrane region" description="Helical" evidence="6">
    <location>
        <begin position="219"/>
        <end position="239"/>
    </location>
</feature>
<feature type="transmembrane region" description="Helical" evidence="6">
    <location>
        <begin position="177"/>
        <end position="199"/>
    </location>
</feature>
<dbReference type="PANTHER" id="PTHR31465:SF15">
    <property type="entry name" value="LIPID TRANSPORTER ATNI-RELATED"/>
    <property type="match status" value="1"/>
</dbReference>
<keyword evidence="2 6" id="KW-0812">Transmembrane</keyword>
<dbReference type="Pfam" id="PF04479">
    <property type="entry name" value="RTA1"/>
    <property type="match status" value="1"/>
</dbReference>
<feature type="transmembrane region" description="Helical" evidence="6">
    <location>
        <begin position="18"/>
        <end position="40"/>
    </location>
</feature>
<evidence type="ECO:0000313" key="7">
    <source>
        <dbReference type="EMBL" id="KAK6331145.1"/>
    </source>
</evidence>
<evidence type="ECO:0000313" key="8">
    <source>
        <dbReference type="Proteomes" id="UP001375240"/>
    </source>
</evidence>
<reference evidence="7 8" key="1">
    <citation type="submission" date="2019-10" db="EMBL/GenBank/DDBJ databases">
        <authorList>
            <person name="Palmer J.M."/>
        </authorList>
    </citation>
    <scope>NUCLEOTIDE SEQUENCE [LARGE SCALE GENOMIC DNA]</scope>
    <source>
        <strain evidence="7 8">TWF696</strain>
    </source>
</reference>
<sequence length="340" mass="38500">MGFNCASYDFQSPDSTSTFLYCPSLPAAALFTALFGLSALTHIFQAFYHRKLRLCWVIILGASWETIAFGLRAAATQNPLSDGLGIPSQILIYLSPLLVNAFAYMVLGRMVWYYLEARKVFKISATRLTVIFVWLDIIAFLVQLVGASMASARNDDPNASDKDKADAAQAQKNGLHIYMGGIGFQLFWILVFSGVAWRFRMKAVKERAHGQHVERQTSWRLLLGVLYFTLLAIVIRIIFRLVEFSGGEFNNTLTTHEVFFFVLEATPMFLACLTWNIFHPGRFLVSPDSEFPRLSRKEKKALKAEKKARKAEKKQMKEARGQGLGLLWKRGENDTDVEMQ</sequence>
<proteinExistence type="predicted"/>
<keyword evidence="3 6" id="KW-1133">Transmembrane helix</keyword>
<dbReference type="AlphaFoldDB" id="A0AAV9TXX2"/>
<dbReference type="InterPro" id="IPR007568">
    <property type="entry name" value="RTA1"/>
</dbReference>